<dbReference type="NCBIfam" id="TIGR02794">
    <property type="entry name" value="tolA_full"/>
    <property type="match status" value="1"/>
</dbReference>
<organism evidence="7 8">
    <name type="scientific">SAR86 cluster bacterium</name>
    <dbReference type="NCBI Taxonomy" id="2030880"/>
    <lineage>
        <taxon>Bacteria</taxon>
        <taxon>Pseudomonadati</taxon>
        <taxon>Pseudomonadota</taxon>
        <taxon>Gammaproteobacteria</taxon>
        <taxon>SAR86 cluster</taxon>
    </lineage>
</organism>
<evidence type="ECO:0000256" key="5">
    <source>
        <dbReference type="SAM" id="MobiDB-lite"/>
    </source>
</evidence>
<keyword evidence="4 6" id="KW-0472">Membrane</keyword>
<evidence type="ECO:0000256" key="2">
    <source>
        <dbReference type="ARBA" id="ARBA00022692"/>
    </source>
</evidence>
<comment type="caution">
    <text evidence="7">The sequence shown here is derived from an EMBL/GenBank/DDBJ whole genome shotgun (WGS) entry which is preliminary data.</text>
</comment>
<dbReference type="Gene3D" id="3.30.1150.10">
    <property type="match status" value="1"/>
</dbReference>
<evidence type="ECO:0000313" key="8">
    <source>
        <dbReference type="Proteomes" id="UP000228987"/>
    </source>
</evidence>
<evidence type="ECO:0000256" key="4">
    <source>
        <dbReference type="ARBA" id="ARBA00023136"/>
    </source>
</evidence>
<name>A0A2A5CFR1_9GAMM</name>
<accession>A0A2A5CFR1</accession>
<dbReference type="NCBIfam" id="TIGR01352">
    <property type="entry name" value="tonB_Cterm"/>
    <property type="match status" value="1"/>
</dbReference>
<dbReference type="GO" id="GO:0043213">
    <property type="term" value="P:bacteriocin transport"/>
    <property type="evidence" value="ECO:0007669"/>
    <property type="project" value="InterPro"/>
</dbReference>
<evidence type="ECO:0000256" key="6">
    <source>
        <dbReference type="SAM" id="Phobius"/>
    </source>
</evidence>
<dbReference type="InterPro" id="IPR014161">
    <property type="entry name" value="Tol-Pal_TolA"/>
</dbReference>
<feature type="region of interest" description="Disordered" evidence="5">
    <location>
        <begin position="78"/>
        <end position="149"/>
    </location>
</feature>
<dbReference type="AlphaFoldDB" id="A0A2A5CFR1"/>
<dbReference type="Proteomes" id="UP000228987">
    <property type="component" value="Unassembled WGS sequence"/>
</dbReference>
<sequence>MLPFHPMALLLKHEGYPSGVIAATLVHGLLLFIIFYNPVMSNELVNLDEPVYINATTAEQNPQRLRRIQELELQRARDAEAQRQRERDVATQRAREEETRQQEAQRETDRLEQQRRERELAQRQQQEVEAEAQRQARIEQDGLERERQAQIAREQEVARQAELERQQALATQQAVADARAVDIYVAIIHNTVAGNWDIPPSARNGMTAVLAIRLVPTGEVISVNVIQSSGNAAFDRSVEQAIRRAERFPELQDMSTTLFESSFRNLTITFRPEDLLR</sequence>
<comment type="subcellular location">
    <subcellularLocation>
        <location evidence="1">Membrane</location>
        <topology evidence="1">Single-pass membrane protein</topology>
    </subcellularLocation>
</comment>
<dbReference type="SUPFAM" id="SSF74653">
    <property type="entry name" value="TolA/TonB C-terminal domain"/>
    <property type="match status" value="1"/>
</dbReference>
<feature type="transmembrane region" description="Helical" evidence="6">
    <location>
        <begin position="20"/>
        <end position="39"/>
    </location>
</feature>
<dbReference type="EMBL" id="NVWI01000003">
    <property type="protein sequence ID" value="PCJ42216.1"/>
    <property type="molecule type" value="Genomic_DNA"/>
</dbReference>
<dbReference type="GO" id="GO:0019534">
    <property type="term" value="F:toxin transmembrane transporter activity"/>
    <property type="evidence" value="ECO:0007669"/>
    <property type="project" value="InterPro"/>
</dbReference>
<protein>
    <submittedName>
        <fullName evidence="7">Protein TolA</fullName>
    </submittedName>
</protein>
<evidence type="ECO:0000313" key="7">
    <source>
        <dbReference type="EMBL" id="PCJ42216.1"/>
    </source>
</evidence>
<dbReference type="InterPro" id="IPR006260">
    <property type="entry name" value="TonB/TolA_C"/>
</dbReference>
<keyword evidence="2 6" id="KW-0812">Transmembrane</keyword>
<feature type="compositionally biased region" description="Basic and acidic residues" evidence="5">
    <location>
        <begin position="78"/>
        <end position="121"/>
    </location>
</feature>
<feature type="compositionally biased region" description="Basic and acidic residues" evidence="5">
    <location>
        <begin position="131"/>
        <end position="149"/>
    </location>
</feature>
<evidence type="ECO:0000256" key="1">
    <source>
        <dbReference type="ARBA" id="ARBA00004167"/>
    </source>
</evidence>
<reference evidence="8" key="1">
    <citation type="submission" date="2017-08" db="EMBL/GenBank/DDBJ databases">
        <title>A dynamic microbial community with high functional redundancy inhabits the cold, oxic subseafloor aquifer.</title>
        <authorList>
            <person name="Tully B.J."/>
            <person name="Wheat C.G."/>
            <person name="Glazer B.T."/>
            <person name="Huber J.A."/>
        </authorList>
    </citation>
    <scope>NUCLEOTIDE SEQUENCE [LARGE SCALE GENOMIC DNA]</scope>
</reference>
<evidence type="ECO:0000256" key="3">
    <source>
        <dbReference type="ARBA" id="ARBA00022989"/>
    </source>
</evidence>
<gene>
    <name evidence="7" type="primary">tolA</name>
    <name evidence="7" type="ORF">COA71_06415</name>
</gene>
<dbReference type="GO" id="GO:0016020">
    <property type="term" value="C:membrane"/>
    <property type="evidence" value="ECO:0007669"/>
    <property type="project" value="UniProtKB-SubCell"/>
</dbReference>
<proteinExistence type="predicted"/>
<keyword evidence="3 6" id="KW-1133">Transmembrane helix</keyword>
<dbReference type="Pfam" id="PF13103">
    <property type="entry name" value="TonB_2"/>
    <property type="match status" value="1"/>
</dbReference>